<dbReference type="EMBL" id="KV893985">
    <property type="protein sequence ID" value="OON18645.1"/>
    <property type="molecule type" value="Genomic_DNA"/>
</dbReference>
<name>A0A1S8WWA6_OPIVI</name>
<dbReference type="AlphaFoldDB" id="A0A1S8WWA6"/>
<feature type="non-terminal residue" evidence="1">
    <location>
        <position position="1"/>
    </location>
</feature>
<evidence type="ECO:0000313" key="1">
    <source>
        <dbReference type="EMBL" id="OON18645.1"/>
    </source>
</evidence>
<sequence>RTNEFDESLRSRCGHKTLVNLSTGVKIAHGFQRHMVLGRIIPTKEYLTGQYQDQYSLSNIFVPYLIAISLPGNRINVACIPFHTLHADERIRAKIQLIRAADRLMPLLIRNVRKLEEAIVQRKRLLR</sequence>
<feature type="non-terminal residue" evidence="1">
    <location>
        <position position="127"/>
    </location>
</feature>
<keyword evidence="2" id="KW-1185">Reference proteome</keyword>
<dbReference type="Proteomes" id="UP000243686">
    <property type="component" value="Unassembled WGS sequence"/>
</dbReference>
<protein>
    <submittedName>
        <fullName evidence="1">Uncharacterized protein</fullName>
    </submittedName>
</protein>
<organism evidence="1 2">
    <name type="scientific">Opisthorchis viverrini</name>
    <name type="common">Southeast Asian liver fluke</name>
    <dbReference type="NCBI Taxonomy" id="6198"/>
    <lineage>
        <taxon>Eukaryota</taxon>
        <taxon>Metazoa</taxon>
        <taxon>Spiralia</taxon>
        <taxon>Lophotrochozoa</taxon>
        <taxon>Platyhelminthes</taxon>
        <taxon>Trematoda</taxon>
        <taxon>Digenea</taxon>
        <taxon>Opisthorchiida</taxon>
        <taxon>Opisthorchiata</taxon>
        <taxon>Opisthorchiidae</taxon>
        <taxon>Opisthorchis</taxon>
    </lineage>
</organism>
<proteinExistence type="predicted"/>
<gene>
    <name evidence="1" type="ORF">X801_05498</name>
</gene>
<reference evidence="1 2" key="1">
    <citation type="submission" date="2015-03" db="EMBL/GenBank/DDBJ databases">
        <title>Draft genome of the nematode, Opisthorchis viverrini.</title>
        <authorList>
            <person name="Mitreva M."/>
        </authorList>
    </citation>
    <scope>NUCLEOTIDE SEQUENCE [LARGE SCALE GENOMIC DNA]</scope>
    <source>
        <strain evidence="1">Khon Kaen</strain>
    </source>
</reference>
<evidence type="ECO:0000313" key="2">
    <source>
        <dbReference type="Proteomes" id="UP000243686"/>
    </source>
</evidence>
<accession>A0A1S8WWA6</accession>